<sequence>MGQQKQPTKEQIRLYMQSRKSQHCPPPSIPEIRRQLGWGLVAQAPQGGERG</sequence>
<dbReference type="STRING" id="1035707.SAMN05216552_100557"/>
<evidence type="ECO:0000256" key="1">
    <source>
        <dbReference type="SAM" id="MobiDB-lite"/>
    </source>
</evidence>
<feature type="region of interest" description="Disordered" evidence="1">
    <location>
        <begin position="1"/>
        <end position="30"/>
    </location>
</feature>
<evidence type="ECO:0000313" key="2">
    <source>
        <dbReference type="EMBL" id="SFU56952.1"/>
    </source>
</evidence>
<evidence type="ECO:0000313" key="3">
    <source>
        <dbReference type="Proteomes" id="UP000199391"/>
    </source>
</evidence>
<accession>A0A1I7H8E8</accession>
<protein>
    <submittedName>
        <fullName evidence="2">Uncharacterized protein</fullName>
    </submittedName>
</protein>
<name>A0A1I7H8E8_9BURK</name>
<dbReference type="EMBL" id="FPBO01000005">
    <property type="protein sequence ID" value="SFU56952.1"/>
    <property type="molecule type" value="Genomic_DNA"/>
</dbReference>
<dbReference type="RefSeq" id="WP_177307037.1">
    <property type="nucleotide sequence ID" value="NZ_FPBO01000005.1"/>
</dbReference>
<organism evidence="2 3">
    <name type="scientific">Pseudoduganella namucuonensis</name>
    <dbReference type="NCBI Taxonomy" id="1035707"/>
    <lineage>
        <taxon>Bacteria</taxon>
        <taxon>Pseudomonadati</taxon>
        <taxon>Pseudomonadota</taxon>
        <taxon>Betaproteobacteria</taxon>
        <taxon>Burkholderiales</taxon>
        <taxon>Oxalobacteraceae</taxon>
        <taxon>Telluria group</taxon>
        <taxon>Pseudoduganella</taxon>
    </lineage>
</organism>
<reference evidence="3" key="1">
    <citation type="submission" date="2016-10" db="EMBL/GenBank/DDBJ databases">
        <authorList>
            <person name="Varghese N."/>
            <person name="Submissions S."/>
        </authorList>
    </citation>
    <scope>NUCLEOTIDE SEQUENCE [LARGE SCALE GENOMIC DNA]</scope>
    <source>
        <strain evidence="3">CGMCC 1.11014</strain>
    </source>
</reference>
<gene>
    <name evidence="2" type="ORF">SAMN05216552_100557</name>
</gene>
<dbReference type="AlphaFoldDB" id="A0A1I7H8E8"/>
<proteinExistence type="predicted"/>
<dbReference type="Proteomes" id="UP000199391">
    <property type="component" value="Unassembled WGS sequence"/>
</dbReference>
<keyword evidence="3" id="KW-1185">Reference proteome</keyword>